<dbReference type="Pfam" id="PF20236">
    <property type="entry name" value="DUF6593"/>
    <property type="match status" value="1"/>
</dbReference>
<dbReference type="EMBL" id="JARJLG010000211">
    <property type="protein sequence ID" value="KAJ7727558.1"/>
    <property type="molecule type" value="Genomic_DNA"/>
</dbReference>
<keyword evidence="3" id="KW-1185">Reference proteome</keyword>
<reference evidence="2" key="1">
    <citation type="submission" date="2023-03" db="EMBL/GenBank/DDBJ databases">
        <title>Massive genome expansion in bonnet fungi (Mycena s.s.) driven by repeated elements and novel gene families across ecological guilds.</title>
        <authorList>
            <consortium name="Lawrence Berkeley National Laboratory"/>
            <person name="Harder C.B."/>
            <person name="Miyauchi S."/>
            <person name="Viragh M."/>
            <person name="Kuo A."/>
            <person name="Thoen E."/>
            <person name="Andreopoulos B."/>
            <person name="Lu D."/>
            <person name="Skrede I."/>
            <person name="Drula E."/>
            <person name="Henrissat B."/>
            <person name="Morin E."/>
            <person name="Kohler A."/>
            <person name="Barry K."/>
            <person name="LaButti K."/>
            <person name="Morin E."/>
            <person name="Salamov A."/>
            <person name="Lipzen A."/>
            <person name="Mereny Z."/>
            <person name="Hegedus B."/>
            <person name="Baldrian P."/>
            <person name="Stursova M."/>
            <person name="Weitz H."/>
            <person name="Taylor A."/>
            <person name="Grigoriev I.V."/>
            <person name="Nagy L.G."/>
            <person name="Martin F."/>
            <person name="Kauserud H."/>
        </authorList>
    </citation>
    <scope>NUCLEOTIDE SEQUENCE</scope>
    <source>
        <strain evidence="2">CBHHK188m</strain>
    </source>
</reference>
<dbReference type="Proteomes" id="UP001215280">
    <property type="component" value="Unassembled WGS sequence"/>
</dbReference>
<evidence type="ECO:0000313" key="3">
    <source>
        <dbReference type="Proteomes" id="UP001215280"/>
    </source>
</evidence>
<protein>
    <recommendedName>
        <fullName evidence="1">DUF6593 domain-containing protein</fullName>
    </recommendedName>
</protein>
<name>A0AAD7HSU8_9AGAR</name>
<evidence type="ECO:0000313" key="2">
    <source>
        <dbReference type="EMBL" id="KAJ7727558.1"/>
    </source>
</evidence>
<evidence type="ECO:0000259" key="1">
    <source>
        <dbReference type="Pfam" id="PF20236"/>
    </source>
</evidence>
<proteinExistence type="predicted"/>
<dbReference type="InterPro" id="IPR046528">
    <property type="entry name" value="DUF6593"/>
</dbReference>
<comment type="caution">
    <text evidence="2">The sequence shown here is derived from an EMBL/GenBank/DDBJ whole genome shotgun (WGS) entry which is preliminary data.</text>
</comment>
<sequence length="196" mass="21931">MDSQLTLVNLPPPIALTFATDSMINATLYRNARPAYKLSTKLQGTTTELRDCGTSELLARIIRREILPDTVTFPNLDDGKDIRVSKWLRPCKLPNGLEAQVVETELGKCFLRRDPVHRLALYTEYDLEKPVAHWKLPDNASPLSLILHPGTENFHPQIIAAFTIEELKMRMAEKADSMALSRAAAHSATLVSLARN</sequence>
<organism evidence="2 3">
    <name type="scientific">Mycena maculata</name>
    <dbReference type="NCBI Taxonomy" id="230809"/>
    <lineage>
        <taxon>Eukaryota</taxon>
        <taxon>Fungi</taxon>
        <taxon>Dikarya</taxon>
        <taxon>Basidiomycota</taxon>
        <taxon>Agaricomycotina</taxon>
        <taxon>Agaricomycetes</taxon>
        <taxon>Agaricomycetidae</taxon>
        <taxon>Agaricales</taxon>
        <taxon>Marasmiineae</taxon>
        <taxon>Mycenaceae</taxon>
        <taxon>Mycena</taxon>
    </lineage>
</organism>
<gene>
    <name evidence="2" type="ORF">DFH07DRAFT_851754</name>
</gene>
<feature type="domain" description="DUF6593" evidence="1">
    <location>
        <begin position="21"/>
        <end position="171"/>
    </location>
</feature>
<accession>A0AAD7HSU8</accession>
<dbReference type="AlphaFoldDB" id="A0AAD7HSU8"/>